<organism evidence="1 2">
    <name type="scientific">Syntrophobacter fumaroxidans (strain DSM 10017 / MPOB)</name>
    <dbReference type="NCBI Taxonomy" id="335543"/>
    <lineage>
        <taxon>Bacteria</taxon>
        <taxon>Pseudomonadati</taxon>
        <taxon>Thermodesulfobacteriota</taxon>
        <taxon>Syntrophobacteria</taxon>
        <taxon>Syntrophobacterales</taxon>
        <taxon>Syntrophobacteraceae</taxon>
        <taxon>Syntrophobacter</taxon>
    </lineage>
</organism>
<dbReference type="AlphaFoldDB" id="A0LP72"/>
<dbReference type="InParanoid" id="A0LP72"/>
<dbReference type="SUPFAM" id="SSF102588">
    <property type="entry name" value="LmbE-like"/>
    <property type="match status" value="1"/>
</dbReference>
<name>A0LP72_SYNFM</name>
<proteinExistence type="predicted"/>
<dbReference type="RefSeq" id="WP_011700349.1">
    <property type="nucleotide sequence ID" value="NC_008554.1"/>
</dbReference>
<accession>A0LP72</accession>
<dbReference type="PANTHER" id="PTHR12993">
    <property type="entry name" value="N-ACETYLGLUCOSAMINYL-PHOSPHATIDYLINOSITOL DE-N-ACETYLASE-RELATED"/>
    <property type="match status" value="1"/>
</dbReference>
<dbReference type="HOGENOM" id="CLU_049311_0_0_7"/>
<dbReference type="PANTHER" id="PTHR12993:SF29">
    <property type="entry name" value="BLR3841 PROTEIN"/>
    <property type="match status" value="1"/>
</dbReference>
<dbReference type="InterPro" id="IPR024078">
    <property type="entry name" value="LmbE-like_dom_sf"/>
</dbReference>
<evidence type="ECO:0000313" key="2">
    <source>
        <dbReference type="Proteomes" id="UP000001784"/>
    </source>
</evidence>
<dbReference type="Proteomes" id="UP000001784">
    <property type="component" value="Chromosome"/>
</dbReference>
<dbReference type="STRING" id="335543.Sfum_3554"/>
<dbReference type="KEGG" id="sfu:Sfum_3554"/>
<evidence type="ECO:0000313" key="1">
    <source>
        <dbReference type="EMBL" id="ABK19224.1"/>
    </source>
</evidence>
<reference evidence="1 2" key="1">
    <citation type="submission" date="2006-10" db="EMBL/GenBank/DDBJ databases">
        <title>Complete sequence of Syntrophobacter fumaroxidans MPOB.</title>
        <authorList>
            <consortium name="US DOE Joint Genome Institute"/>
            <person name="Copeland A."/>
            <person name="Lucas S."/>
            <person name="Lapidus A."/>
            <person name="Barry K."/>
            <person name="Detter J.C."/>
            <person name="Glavina del Rio T."/>
            <person name="Hammon N."/>
            <person name="Israni S."/>
            <person name="Pitluck S."/>
            <person name="Goltsman E.G."/>
            <person name="Martinez M."/>
            <person name="Schmutz J."/>
            <person name="Larimer F."/>
            <person name="Land M."/>
            <person name="Hauser L."/>
            <person name="Kyrpides N."/>
            <person name="Kim E."/>
            <person name="Boone D.R."/>
            <person name="Brockman F."/>
            <person name="Culley D."/>
            <person name="Ferry J."/>
            <person name="Gunsalus R."/>
            <person name="McInerney M.J."/>
            <person name="Morrison M."/>
            <person name="Plugge C."/>
            <person name="Rohlin L."/>
            <person name="Scholten J."/>
            <person name="Sieber J."/>
            <person name="Stams A.J.M."/>
            <person name="Worm P."/>
            <person name="Henstra A.M."/>
            <person name="Richardson P."/>
        </authorList>
    </citation>
    <scope>NUCLEOTIDE SEQUENCE [LARGE SCALE GENOMIC DNA]</scope>
    <source>
        <strain evidence="2">DSM 10017 / MPOB</strain>
    </source>
</reference>
<dbReference type="GO" id="GO:0016811">
    <property type="term" value="F:hydrolase activity, acting on carbon-nitrogen (but not peptide) bonds, in linear amides"/>
    <property type="evidence" value="ECO:0007669"/>
    <property type="project" value="TreeGrafter"/>
</dbReference>
<sequence>MPNPDRGGGKLPAGLTTRPSDFSASPFAYISRRDLVVPEGLRLLVFSPHPDDESLAAGGLIQRVQDNDGKVCVVFVTNGDGYPEGVKLRIKRAVASSNDFIEYGQGRQEEAVQALCELGLPREDAIFLGFPDSGIDDLWETYWSRGKPYTSPYTRFNRPYVKGKLSRWVKYAGVDLEAEIARVLNDFKPDWVVIPDPRDHHPDHATTGVFVLDALRKLNQEGELSFFCTQVLTYLVHFRDYPQSDSWSKEIDRAGVRGSSSASKVLAGTEWLNLPLTSDELNGKRRALQAHASQSPVLGYFLNLFTGPCELFGHLDSAQIMAVPQEYALCFNRADAR</sequence>
<gene>
    <name evidence="1" type="ordered locus">Sfum_3554</name>
</gene>
<protein>
    <submittedName>
        <fullName evidence="1">LmbE family protein</fullName>
    </submittedName>
</protein>
<dbReference type="InterPro" id="IPR003737">
    <property type="entry name" value="GlcNAc_PI_deacetylase-related"/>
</dbReference>
<keyword evidence="2" id="KW-1185">Reference proteome</keyword>
<dbReference type="Gene3D" id="3.40.50.10320">
    <property type="entry name" value="LmbE-like"/>
    <property type="match status" value="1"/>
</dbReference>
<dbReference type="EMBL" id="CP000478">
    <property type="protein sequence ID" value="ABK19224.1"/>
    <property type="molecule type" value="Genomic_DNA"/>
</dbReference>
<dbReference type="eggNOG" id="COG2120">
    <property type="taxonomic scope" value="Bacteria"/>
</dbReference>
<dbReference type="Pfam" id="PF02585">
    <property type="entry name" value="PIG-L"/>
    <property type="match status" value="1"/>
</dbReference>